<evidence type="ECO:0000313" key="2">
    <source>
        <dbReference type="Proteomes" id="UP000192328"/>
    </source>
</evidence>
<organism evidence="1 2">
    <name type="scientific">Aristaeella lactis</name>
    <dbReference type="NCBI Taxonomy" id="3046383"/>
    <lineage>
        <taxon>Bacteria</taxon>
        <taxon>Bacillati</taxon>
        <taxon>Bacillota</taxon>
        <taxon>Clostridia</taxon>
        <taxon>Eubacteriales</taxon>
        <taxon>Aristaeellaceae</taxon>
        <taxon>Aristaeella</taxon>
    </lineage>
</organism>
<evidence type="ECO:0000313" key="1">
    <source>
        <dbReference type="EMBL" id="SMC73053.1"/>
    </source>
</evidence>
<gene>
    <name evidence="1" type="ORF">SAMN06297397_2230</name>
</gene>
<comment type="caution">
    <text evidence="1">The sequence shown here is derived from an EMBL/GenBank/DDBJ whole genome shotgun (WGS) entry which is preliminary data.</text>
</comment>
<protein>
    <submittedName>
        <fullName evidence="1">Uncharacterized protein</fullName>
    </submittedName>
</protein>
<name>A0AC61PMY6_9FIRM</name>
<dbReference type="EMBL" id="FWXZ01000004">
    <property type="protein sequence ID" value="SMC73053.1"/>
    <property type="molecule type" value="Genomic_DNA"/>
</dbReference>
<keyword evidence="2" id="KW-1185">Reference proteome</keyword>
<dbReference type="Proteomes" id="UP000192328">
    <property type="component" value="Unassembled WGS sequence"/>
</dbReference>
<accession>A0AC61PMY6</accession>
<proteinExistence type="predicted"/>
<sequence length="273" mass="29801">MKISAALKDAFRVYFDRFGATVKFLVVEACITLAAVTPLLFLTDDKLKMLALLAVPFWILLVFWARVNAADAMRDAFGEGSLFSYRLVDPSSYGKKLLYGLKRALMLLFWAAPLIACVVIVRIHMAGTTDGITVMRMIKSFGGGELMTGILYLILILVAALLLLAFGCAFHSGDRHAFVRNNPKLVKGHHGKIVLCWLSSLIALLPIIIAIVAVIIRYLPALKNLNAIITNTMSLPSLRGTLIILAVGAILTIPLLPLRSLIPAAFVNGLEKE</sequence>
<reference evidence="1" key="1">
    <citation type="submission" date="2017-04" db="EMBL/GenBank/DDBJ databases">
        <authorList>
            <person name="Varghese N."/>
            <person name="Submissions S."/>
        </authorList>
    </citation>
    <scope>NUCLEOTIDE SEQUENCE</scope>
    <source>
        <strain evidence="1">WTE2008</strain>
    </source>
</reference>